<dbReference type="Pfam" id="PF09365">
    <property type="entry name" value="DUF2461"/>
    <property type="match status" value="1"/>
</dbReference>
<evidence type="ECO:0000313" key="1">
    <source>
        <dbReference type="EMBL" id="SFB90662.1"/>
    </source>
</evidence>
<sequence length="216" mass="24275">MASPSAAFEGFPVAALDFYDDLEVDNTKSFWEAHKHVYQESVLAPMKALTAALEPEFGTAKIFRPYRDVRFAKDKTALYKAHQGAFVAVAPETGYYVEVSPRGVRTGGGCYWFAPDRLAAFREAIVHEHYGADLERRLATATRKGYEIGGEKLKTKPRGYDADHPRIDLLRHKSLTLGRSLGFEPVIHTAALVDEVRRDWRAIRPVSEWIAEHAQA</sequence>
<dbReference type="PIRSF" id="PIRSF028451">
    <property type="entry name" value="UCP028451"/>
    <property type="match status" value="1"/>
</dbReference>
<gene>
    <name evidence="1" type="ORF">SAMN04487968_102242</name>
</gene>
<reference evidence="1 2" key="1">
    <citation type="submission" date="2016-10" db="EMBL/GenBank/DDBJ databases">
        <authorList>
            <person name="de Groot N.N."/>
        </authorList>
    </citation>
    <scope>NUCLEOTIDE SEQUENCE [LARGE SCALE GENOMIC DNA]</scope>
    <source>
        <strain evidence="1 2">CGMCC 1.7056</strain>
    </source>
</reference>
<dbReference type="InterPro" id="IPR015996">
    <property type="entry name" value="UCP028451"/>
</dbReference>
<dbReference type="OrthoDB" id="9794241at2"/>
<keyword evidence="2" id="KW-1185">Reference proteome</keyword>
<proteinExistence type="predicted"/>
<accession>A0A1I1EVF2</accession>
<dbReference type="PANTHER" id="PTHR36452:SF1">
    <property type="entry name" value="DUF2461 DOMAIN-CONTAINING PROTEIN"/>
    <property type="match status" value="1"/>
</dbReference>
<dbReference type="EMBL" id="FOLB01000002">
    <property type="protein sequence ID" value="SFB90662.1"/>
    <property type="molecule type" value="Genomic_DNA"/>
</dbReference>
<dbReference type="NCBIfam" id="TIGR02453">
    <property type="entry name" value="TIGR02453 family protein"/>
    <property type="match status" value="1"/>
</dbReference>
<dbReference type="InterPro" id="IPR012808">
    <property type="entry name" value="CHP02453"/>
</dbReference>
<dbReference type="PANTHER" id="PTHR36452">
    <property type="entry name" value="CHROMOSOME 12, WHOLE GENOME SHOTGUN SEQUENCE"/>
    <property type="match status" value="1"/>
</dbReference>
<organism evidence="1 2">
    <name type="scientific">Nocardioides terrae</name>
    <dbReference type="NCBI Taxonomy" id="574651"/>
    <lineage>
        <taxon>Bacteria</taxon>
        <taxon>Bacillati</taxon>
        <taxon>Actinomycetota</taxon>
        <taxon>Actinomycetes</taxon>
        <taxon>Propionibacteriales</taxon>
        <taxon>Nocardioidaceae</taxon>
        <taxon>Nocardioides</taxon>
    </lineage>
</organism>
<dbReference type="Proteomes" id="UP000198832">
    <property type="component" value="Unassembled WGS sequence"/>
</dbReference>
<evidence type="ECO:0000313" key="2">
    <source>
        <dbReference type="Proteomes" id="UP000198832"/>
    </source>
</evidence>
<dbReference type="STRING" id="574651.SAMN04487968_102242"/>
<dbReference type="RefSeq" id="WP_091120497.1">
    <property type="nucleotide sequence ID" value="NZ_FOLB01000002.1"/>
</dbReference>
<dbReference type="AlphaFoldDB" id="A0A1I1EVF2"/>
<name>A0A1I1EVF2_9ACTN</name>
<protein>
    <submittedName>
        <fullName evidence="1">TIGR02453 family protein</fullName>
    </submittedName>
</protein>